<dbReference type="PROSITE" id="PS51257">
    <property type="entry name" value="PROKAR_LIPOPROTEIN"/>
    <property type="match status" value="1"/>
</dbReference>
<dbReference type="Proteomes" id="UP000277579">
    <property type="component" value="Unassembled WGS sequence"/>
</dbReference>
<gene>
    <name evidence="1" type="ORF">CLV94_1928</name>
</gene>
<protein>
    <recommendedName>
        <fullName evidence="3">Protease stability complex PrcB-like protein</fullName>
    </recommendedName>
</protein>
<dbReference type="RefSeq" id="WP_121376145.1">
    <property type="nucleotide sequence ID" value="NZ_RBLC01000001.1"/>
</dbReference>
<evidence type="ECO:0000313" key="1">
    <source>
        <dbReference type="EMBL" id="RKS26858.1"/>
    </source>
</evidence>
<evidence type="ECO:0000313" key="2">
    <source>
        <dbReference type="Proteomes" id="UP000277579"/>
    </source>
</evidence>
<proteinExistence type="predicted"/>
<dbReference type="EMBL" id="RBLC01000001">
    <property type="protein sequence ID" value="RKS26858.1"/>
    <property type="molecule type" value="Genomic_DNA"/>
</dbReference>
<keyword evidence="2" id="KW-1185">Reference proteome</keyword>
<dbReference type="OrthoDB" id="1447404at2"/>
<sequence length="148" mass="16210">MKMFALLLTVLLQGCSSDGNQESRVIDAVLIGKGNLYGNGDENIPRQNVVIYSPADWSLLMQKMDTRNPVSNSFSETNIDFNAFQIIAVFDEIKGNGGHTIDITQVAENEATIVVTLQNLNTGGGTSVKTQPFHIVKIPKSKKPVLFR</sequence>
<comment type="caution">
    <text evidence="1">The sequence shown here is derived from an EMBL/GenBank/DDBJ whole genome shotgun (WGS) entry which is preliminary data.</text>
</comment>
<dbReference type="AlphaFoldDB" id="A0A495MN48"/>
<reference evidence="1 2" key="1">
    <citation type="submission" date="2018-10" db="EMBL/GenBank/DDBJ databases">
        <title>Genomic Encyclopedia of Archaeal and Bacterial Type Strains, Phase II (KMG-II): from individual species to whole genera.</title>
        <authorList>
            <person name="Goeker M."/>
        </authorList>
    </citation>
    <scope>NUCLEOTIDE SEQUENCE [LARGE SCALE GENOMIC DNA]</scope>
    <source>
        <strain evidence="1 2">DSM 29537</strain>
    </source>
</reference>
<evidence type="ECO:0008006" key="3">
    <source>
        <dbReference type="Google" id="ProtNLM"/>
    </source>
</evidence>
<accession>A0A495MN48</accession>
<organism evidence="1 2">
    <name type="scientific">Flavobacterium endophyticum</name>
    <dbReference type="NCBI Taxonomy" id="1540163"/>
    <lineage>
        <taxon>Bacteria</taxon>
        <taxon>Pseudomonadati</taxon>
        <taxon>Bacteroidota</taxon>
        <taxon>Flavobacteriia</taxon>
        <taxon>Flavobacteriales</taxon>
        <taxon>Flavobacteriaceae</taxon>
        <taxon>Flavobacterium</taxon>
    </lineage>
</organism>
<name>A0A495MN48_9FLAO</name>